<dbReference type="Proteomes" id="UP001172102">
    <property type="component" value="Unassembled WGS sequence"/>
</dbReference>
<evidence type="ECO:0000256" key="1">
    <source>
        <dbReference type="SAM" id="SignalP"/>
    </source>
</evidence>
<feature type="signal peptide" evidence="1">
    <location>
        <begin position="1"/>
        <end position="30"/>
    </location>
</feature>
<feature type="chain" id="PRO_5041367212" evidence="1">
    <location>
        <begin position="31"/>
        <end position="189"/>
    </location>
</feature>
<keyword evidence="1" id="KW-0732">Signal</keyword>
<protein>
    <submittedName>
        <fullName evidence="2">Uncharacterized protein</fullName>
    </submittedName>
</protein>
<organism evidence="2 3">
    <name type="scientific">Lasiosphaeris hirsuta</name>
    <dbReference type="NCBI Taxonomy" id="260670"/>
    <lineage>
        <taxon>Eukaryota</taxon>
        <taxon>Fungi</taxon>
        <taxon>Dikarya</taxon>
        <taxon>Ascomycota</taxon>
        <taxon>Pezizomycotina</taxon>
        <taxon>Sordariomycetes</taxon>
        <taxon>Sordariomycetidae</taxon>
        <taxon>Sordariales</taxon>
        <taxon>Lasiosphaeriaceae</taxon>
        <taxon>Lasiosphaeris</taxon>
    </lineage>
</organism>
<sequence length="189" mass="20954">MHGQTLTELALNSLFLSPLLPASSSAAASAIEISQAAIAIAKVIKVQWLREKGNIATLGDKIRRDREVLSICFSDLHSSQSAKYTTATTLEIRSISGDISRSSEQRHAEVISHFHSATSPRPCNNPRCKSDCAKSISLQYCFPKWFLLTGVHVTTSWLSLKGQRASLHLQIPPIIERYHGIQHHTRWGN</sequence>
<accession>A0AA40BCG0</accession>
<name>A0AA40BCG0_9PEZI</name>
<proteinExistence type="predicted"/>
<comment type="caution">
    <text evidence="2">The sequence shown here is derived from an EMBL/GenBank/DDBJ whole genome shotgun (WGS) entry which is preliminary data.</text>
</comment>
<gene>
    <name evidence="2" type="ORF">B0H67DRAFT_84753</name>
</gene>
<evidence type="ECO:0000313" key="2">
    <source>
        <dbReference type="EMBL" id="KAK0731717.1"/>
    </source>
</evidence>
<keyword evidence="3" id="KW-1185">Reference proteome</keyword>
<dbReference type="EMBL" id="JAUKUA010000001">
    <property type="protein sequence ID" value="KAK0731717.1"/>
    <property type="molecule type" value="Genomic_DNA"/>
</dbReference>
<reference evidence="2" key="1">
    <citation type="submission" date="2023-06" db="EMBL/GenBank/DDBJ databases">
        <title>Genome-scale phylogeny and comparative genomics of the fungal order Sordariales.</title>
        <authorList>
            <consortium name="Lawrence Berkeley National Laboratory"/>
            <person name="Hensen N."/>
            <person name="Bonometti L."/>
            <person name="Westerberg I."/>
            <person name="Brannstrom I.O."/>
            <person name="Guillou S."/>
            <person name="Cros-Aarteil S."/>
            <person name="Calhoun S."/>
            <person name="Haridas S."/>
            <person name="Kuo A."/>
            <person name="Mondo S."/>
            <person name="Pangilinan J."/>
            <person name="Riley R."/>
            <person name="Labutti K."/>
            <person name="Andreopoulos B."/>
            <person name="Lipzen A."/>
            <person name="Chen C."/>
            <person name="Yanf M."/>
            <person name="Daum C."/>
            <person name="Ng V."/>
            <person name="Clum A."/>
            <person name="Steindorff A."/>
            <person name="Ohm R."/>
            <person name="Martin F."/>
            <person name="Silar P."/>
            <person name="Natvig D."/>
            <person name="Lalanne C."/>
            <person name="Gautier V."/>
            <person name="Ament-Velasquez S.L."/>
            <person name="Kruys A."/>
            <person name="Hutchinson M.I."/>
            <person name="Powell A.J."/>
            <person name="Barry K."/>
            <person name="Miller A.N."/>
            <person name="Grigoriev I.V."/>
            <person name="Debuchy R."/>
            <person name="Gladieux P."/>
            <person name="Thoren M.H."/>
            <person name="Johannesson H."/>
        </authorList>
    </citation>
    <scope>NUCLEOTIDE SEQUENCE</scope>
    <source>
        <strain evidence="2">SMH4607-1</strain>
    </source>
</reference>
<dbReference type="AlphaFoldDB" id="A0AA40BCG0"/>
<evidence type="ECO:0000313" key="3">
    <source>
        <dbReference type="Proteomes" id="UP001172102"/>
    </source>
</evidence>